<feature type="compositionally biased region" description="Basic and acidic residues" evidence="1">
    <location>
        <begin position="289"/>
        <end position="304"/>
    </location>
</feature>
<keyword evidence="4" id="KW-1185">Reference proteome</keyword>
<feature type="compositionally biased region" description="Basic residues" evidence="1">
    <location>
        <begin position="1"/>
        <end position="54"/>
    </location>
</feature>
<evidence type="ECO:0000259" key="2">
    <source>
        <dbReference type="Pfam" id="PF00535"/>
    </source>
</evidence>
<protein>
    <submittedName>
        <fullName evidence="3">Glycosyl transferase family 2</fullName>
        <ecNumber evidence="3">2.4.1.-</ecNumber>
    </submittedName>
</protein>
<reference evidence="3 4" key="1">
    <citation type="submission" date="2021-04" db="EMBL/GenBank/DDBJ databases">
        <authorList>
            <person name="Rakotoarivonina H."/>
        </authorList>
    </citation>
    <scope>NUCLEOTIDE SEQUENCE [LARGE SCALE GENOMIC DNA]</scope>
    <source>
        <strain evidence="3 4">XE</strain>
    </source>
</reference>
<feature type="region of interest" description="Disordered" evidence="1">
    <location>
        <begin position="1"/>
        <end position="57"/>
    </location>
</feature>
<proteinExistence type="predicted"/>
<accession>A0ABN7S185</accession>
<evidence type="ECO:0000256" key="1">
    <source>
        <dbReference type="SAM" id="MobiDB-lite"/>
    </source>
</evidence>
<feature type="region of interest" description="Disordered" evidence="1">
    <location>
        <begin position="289"/>
        <end position="312"/>
    </location>
</feature>
<dbReference type="EMBL" id="CAJRAY010000077">
    <property type="protein sequence ID" value="CAG5090715.1"/>
    <property type="molecule type" value="Genomic_DNA"/>
</dbReference>
<dbReference type="CDD" id="cd00761">
    <property type="entry name" value="Glyco_tranf_GTA_type"/>
    <property type="match status" value="1"/>
</dbReference>
<dbReference type="InterPro" id="IPR029044">
    <property type="entry name" value="Nucleotide-diphossugar_trans"/>
</dbReference>
<organism evidence="3 4">
    <name type="scientific">Thermobacillus xylanilyticus</name>
    <dbReference type="NCBI Taxonomy" id="76633"/>
    <lineage>
        <taxon>Bacteria</taxon>
        <taxon>Bacillati</taxon>
        <taxon>Bacillota</taxon>
        <taxon>Bacilli</taxon>
        <taxon>Bacillales</taxon>
        <taxon>Paenibacillaceae</taxon>
        <taxon>Thermobacillus</taxon>
    </lineage>
</organism>
<comment type="caution">
    <text evidence="3">The sequence shown here is derived from an EMBL/GenBank/DDBJ whole genome shotgun (WGS) entry which is preliminary data.</text>
</comment>
<feature type="domain" description="Glycosyltransferase 2-like" evidence="2">
    <location>
        <begin position="66"/>
        <end position="187"/>
    </location>
</feature>
<dbReference type="SUPFAM" id="SSF53448">
    <property type="entry name" value="Nucleotide-diphospho-sugar transferases"/>
    <property type="match status" value="1"/>
</dbReference>
<dbReference type="Proteomes" id="UP000681526">
    <property type="component" value="Unassembled WGS sequence"/>
</dbReference>
<keyword evidence="3" id="KW-0328">Glycosyltransferase</keyword>
<dbReference type="InterPro" id="IPR050256">
    <property type="entry name" value="Glycosyltransferase_2"/>
</dbReference>
<sequence length="312" mass="33406">MRSRRKAGTKQRAHAARRRRTLAPRRRAGRPGSVRRRRVRRGKAVRRQLRRHAARPPEAGEGRLAVIITACNEAATIGGVIREAQALHPDELIVVLNGCTDGSLAVVRAIPGVTILHYPEPLGHDVGRAAGAAAADADVLLFLDGDLVIPARQLRPFVDAVRRGADVALNGLGRQLGPFSRWDDVTRLKAFLNHALGRPDLGAASMTAVPHALSRRAVERLGPAALAVPPKAQALALASGLNVRIGGSVDVITRNRLREANTGKANPVSRMIIGDHIEALRAVMDKTGSRLAHPDASRRRDAAKGESLCDTA</sequence>
<evidence type="ECO:0000313" key="3">
    <source>
        <dbReference type="EMBL" id="CAG5090715.1"/>
    </source>
</evidence>
<keyword evidence="3" id="KW-0808">Transferase</keyword>
<dbReference type="RefSeq" id="WP_213485266.1">
    <property type="nucleotide sequence ID" value="NZ_CAJRAY010000077.1"/>
</dbReference>
<name>A0ABN7S185_THEXY</name>
<gene>
    <name evidence="3" type="primary">txxe 3080-GT2</name>
    <name evidence="3" type="ORF">TXXE_14540</name>
</gene>
<dbReference type="EC" id="2.4.1.-" evidence="3"/>
<dbReference type="Pfam" id="PF00535">
    <property type="entry name" value="Glycos_transf_2"/>
    <property type="match status" value="1"/>
</dbReference>
<dbReference type="Gene3D" id="3.90.550.10">
    <property type="entry name" value="Spore Coat Polysaccharide Biosynthesis Protein SpsA, Chain A"/>
    <property type="match status" value="1"/>
</dbReference>
<dbReference type="GO" id="GO:0016757">
    <property type="term" value="F:glycosyltransferase activity"/>
    <property type="evidence" value="ECO:0007669"/>
    <property type="project" value="UniProtKB-KW"/>
</dbReference>
<dbReference type="InterPro" id="IPR001173">
    <property type="entry name" value="Glyco_trans_2-like"/>
</dbReference>
<dbReference type="PANTHER" id="PTHR48090">
    <property type="entry name" value="UNDECAPRENYL-PHOSPHATE 4-DEOXY-4-FORMAMIDO-L-ARABINOSE TRANSFERASE-RELATED"/>
    <property type="match status" value="1"/>
</dbReference>
<evidence type="ECO:0000313" key="4">
    <source>
        <dbReference type="Proteomes" id="UP000681526"/>
    </source>
</evidence>
<dbReference type="PANTHER" id="PTHR48090:SF7">
    <property type="entry name" value="RFBJ PROTEIN"/>
    <property type="match status" value="1"/>
</dbReference>